<dbReference type="Proteomes" id="UP000265300">
    <property type="component" value="Unplaced"/>
</dbReference>
<protein>
    <submittedName>
        <fullName evidence="2">Uncharacterized protein LOC103082523</fullName>
    </submittedName>
</protein>
<organism evidence="1 2">
    <name type="scientific">Lipotes vexillifer</name>
    <name type="common">Yangtze river dolphin</name>
    <dbReference type="NCBI Taxonomy" id="118797"/>
    <lineage>
        <taxon>Eukaryota</taxon>
        <taxon>Metazoa</taxon>
        <taxon>Chordata</taxon>
        <taxon>Craniata</taxon>
        <taxon>Vertebrata</taxon>
        <taxon>Euteleostomi</taxon>
        <taxon>Mammalia</taxon>
        <taxon>Eutheria</taxon>
        <taxon>Laurasiatheria</taxon>
        <taxon>Artiodactyla</taxon>
        <taxon>Whippomorpha</taxon>
        <taxon>Cetacea</taxon>
        <taxon>Odontoceti</taxon>
        <taxon>Lipotidae</taxon>
        <taxon>Lipotes</taxon>
    </lineage>
</organism>
<dbReference type="InParanoid" id="A0A340XV53"/>
<accession>A0A340XV53</accession>
<keyword evidence="1" id="KW-1185">Reference proteome</keyword>
<dbReference type="RefSeq" id="XP_007464052.1">
    <property type="nucleotide sequence ID" value="XM_007463990.1"/>
</dbReference>
<gene>
    <name evidence="2" type="primary">LOC103082523</name>
</gene>
<proteinExistence type="predicted"/>
<evidence type="ECO:0000313" key="2">
    <source>
        <dbReference type="RefSeq" id="XP_007464052.1"/>
    </source>
</evidence>
<reference evidence="2" key="1">
    <citation type="submission" date="2025-08" db="UniProtKB">
        <authorList>
            <consortium name="RefSeq"/>
        </authorList>
    </citation>
    <scope>IDENTIFICATION</scope>
</reference>
<sequence>MQLITGEDKAAERIKWWGQWGQDRLSKDEGPASWPGSLLGQGAGRLPGLRPAALTLREEVGVTRWTDLGSQHVDLEQMTSALRCPPLPGWGLLVRSASLPPGPRCDPKEDLEDATRPREADSGVWEGRWVRRPDPILWPVSCLACPLACPVCPLACPVCCPLACPLACPICPLALGLGPSRTEFRECLHLHHPQGARAAQGGCAGHRSGKRHLPQRPLLATWGMAACDPGLATRGAGGPTERSHRSNANCTSWGSRPIPQSTALSAGNCPQRLTLGSPPPTTLPPGDPTRWSLCAVTHREGRKAALAGLVGLDTAGQQAHYHVGKGFWSGPETQNLNTYLQPPEPQEGKSAVTPFVAAGSSSQRQLMMSHNTALASTSCCIGAKAAVGRPQLARRPDAAILSQARPLH</sequence>
<dbReference type="GeneID" id="103082523"/>
<dbReference type="AlphaFoldDB" id="A0A340XV53"/>
<evidence type="ECO:0000313" key="1">
    <source>
        <dbReference type="Proteomes" id="UP000265300"/>
    </source>
</evidence>
<dbReference type="KEGG" id="lve:103082523"/>
<name>A0A340XV53_LIPVE</name>